<dbReference type="GO" id="GO:0008828">
    <property type="term" value="F:dATP diphosphatase activity"/>
    <property type="evidence" value="ECO:0007669"/>
    <property type="project" value="UniProtKB-EC"/>
</dbReference>
<dbReference type="Pfam" id="PF00293">
    <property type="entry name" value="NUDIX"/>
    <property type="match status" value="1"/>
</dbReference>
<evidence type="ECO:0000256" key="13">
    <source>
        <dbReference type="ARBA" id="ARBA00029673"/>
    </source>
</evidence>
<dbReference type="InterPro" id="IPR000086">
    <property type="entry name" value="NUDIX_hydrolase_dom"/>
</dbReference>
<comment type="catalytic activity">
    <reaction evidence="7">
        <text>8-oxo-dATP + H2O = 8-oxo-dAMP + diphosphate + H(+)</text>
        <dbReference type="Rhea" id="RHEA:65396"/>
        <dbReference type="ChEBI" id="CHEBI:15377"/>
        <dbReference type="ChEBI" id="CHEBI:15378"/>
        <dbReference type="ChEBI" id="CHEBI:33019"/>
        <dbReference type="ChEBI" id="CHEBI:71361"/>
        <dbReference type="ChEBI" id="CHEBI:172871"/>
    </reaction>
    <physiologicalReaction direction="left-to-right" evidence="7">
        <dbReference type="Rhea" id="RHEA:65397"/>
    </physiologicalReaction>
</comment>
<evidence type="ECO:0000256" key="7">
    <source>
        <dbReference type="ARBA" id="ARBA00024448"/>
    </source>
</evidence>
<dbReference type="PANTHER" id="PTHR43758">
    <property type="entry name" value="7,8-DIHYDRO-8-OXOGUANINE TRIPHOSPHATASE"/>
    <property type="match status" value="1"/>
</dbReference>
<keyword evidence="4" id="KW-0479">Metal-binding</keyword>
<evidence type="ECO:0000256" key="20">
    <source>
        <dbReference type="ARBA" id="ARBA00049032"/>
    </source>
</evidence>
<dbReference type="GO" id="GO:0046872">
    <property type="term" value="F:metal ion binding"/>
    <property type="evidence" value="ECO:0007669"/>
    <property type="project" value="UniProtKB-KW"/>
</dbReference>
<dbReference type="PATRIC" id="fig|1618572.3.peg.989"/>
<feature type="domain" description="Nudix hydrolase" evidence="22">
    <location>
        <begin position="18"/>
        <end position="146"/>
    </location>
</feature>
<dbReference type="Proteomes" id="UP000034774">
    <property type="component" value="Unassembled WGS sequence"/>
</dbReference>
<reference evidence="23 24" key="1">
    <citation type="journal article" date="2015" name="Nature">
        <title>rRNA introns, odd ribosomes, and small enigmatic genomes across a large radiation of phyla.</title>
        <authorList>
            <person name="Brown C.T."/>
            <person name="Hug L.A."/>
            <person name="Thomas B.C."/>
            <person name="Sharon I."/>
            <person name="Castelle C.J."/>
            <person name="Singh A."/>
            <person name="Wilkins M.J."/>
            <person name="Williams K.H."/>
            <person name="Banfield J.F."/>
        </authorList>
    </citation>
    <scope>NUCLEOTIDE SEQUENCE [LARGE SCALE GENOMIC DNA]</scope>
</reference>
<keyword evidence="6" id="KW-0460">Magnesium</keyword>
<dbReference type="EMBL" id="LBVU01000004">
    <property type="protein sequence ID" value="KKQ91921.1"/>
    <property type="molecule type" value="Genomic_DNA"/>
</dbReference>
<gene>
    <name evidence="23" type="ORF">UT17_C0004G0269</name>
</gene>
<evidence type="ECO:0000313" key="24">
    <source>
        <dbReference type="Proteomes" id="UP000034774"/>
    </source>
</evidence>
<comment type="function">
    <text evidence="21">Oxidized purine nucleoside triphosphate hydrolase which is a prominent sanitizer of the oxidized nucleotide pool. Catalyzes the hydrolysis of 2-oxo-dATP (2-hydroxy-dATP) into 2-oxo-dAMP. Also has a significant hydrolase activity toward 2-oxo-ATP, 8-oxo-dGTP and 8-oxo-dATP. Through the hydrolysis of oxidized purine nucleoside triphosphates, prevents their incorporation into DNA and the subsequent transversions A:T to C:G and G:C to T:A. Also catalyzes the hydrolysis of methylated purine nucleoside triphosphate preventing their integration into DNA. Through this antimutagenic activity protects cells from oxidative stress.</text>
</comment>
<proteinExistence type="inferred from homology"/>
<comment type="catalytic activity">
    <reaction evidence="8">
        <text>2-oxo-dATP + H2O = 2-oxo-dAMP + diphosphate + H(+)</text>
        <dbReference type="Rhea" id="RHEA:31583"/>
        <dbReference type="ChEBI" id="CHEBI:15377"/>
        <dbReference type="ChEBI" id="CHEBI:15378"/>
        <dbReference type="ChEBI" id="CHEBI:33019"/>
        <dbReference type="ChEBI" id="CHEBI:63212"/>
        <dbReference type="ChEBI" id="CHEBI:77897"/>
        <dbReference type="EC" id="3.6.1.56"/>
    </reaction>
    <physiologicalReaction direction="left-to-right" evidence="8">
        <dbReference type="Rhea" id="RHEA:31584"/>
    </physiologicalReaction>
</comment>
<comment type="catalytic activity">
    <reaction evidence="19">
        <text>O(6)-methyl-dGTP + H2O = O(6)-methyl-dGMP + diphosphate + H(+)</text>
        <dbReference type="Rhea" id="RHEA:67600"/>
        <dbReference type="ChEBI" id="CHEBI:15377"/>
        <dbReference type="ChEBI" id="CHEBI:15378"/>
        <dbReference type="ChEBI" id="CHEBI:33019"/>
        <dbReference type="ChEBI" id="CHEBI:169974"/>
        <dbReference type="ChEBI" id="CHEBI:169975"/>
    </reaction>
    <physiologicalReaction direction="left-to-right" evidence="19">
        <dbReference type="Rhea" id="RHEA:67601"/>
    </physiologicalReaction>
</comment>
<protein>
    <recommendedName>
        <fullName evidence="12">Oxidized purine nucleoside triphosphate hydrolase</fullName>
        <ecNumber evidence="11">3.6.1.56</ecNumber>
    </recommendedName>
    <alternativeName>
        <fullName evidence="16">2-hydroxy-dATP diphosphatase</fullName>
    </alternativeName>
    <alternativeName>
        <fullName evidence="15">7,8-dihydro-8-oxoguanine triphosphatase</fullName>
    </alternativeName>
    <alternativeName>
        <fullName evidence="14">8-oxo-dGTPase</fullName>
    </alternativeName>
    <alternativeName>
        <fullName evidence="17">Methylated purine nucleoside triphosphate hydrolase</fullName>
    </alternativeName>
    <alternativeName>
        <fullName evidence="13">Nucleoside diphosphate-linked moiety X motif 1</fullName>
    </alternativeName>
</protein>
<comment type="catalytic activity">
    <reaction evidence="10">
        <text>2-oxo-ATP + H2O = 2-oxo-AMP + diphosphate + H(+)</text>
        <dbReference type="Rhea" id="RHEA:67392"/>
        <dbReference type="ChEBI" id="CHEBI:15377"/>
        <dbReference type="ChEBI" id="CHEBI:15378"/>
        <dbReference type="ChEBI" id="CHEBI:33019"/>
        <dbReference type="ChEBI" id="CHEBI:71395"/>
        <dbReference type="ChEBI" id="CHEBI:172878"/>
    </reaction>
    <physiologicalReaction direction="left-to-right" evidence="10">
        <dbReference type="Rhea" id="RHEA:67393"/>
    </physiologicalReaction>
</comment>
<dbReference type="InterPro" id="IPR015797">
    <property type="entry name" value="NUDIX_hydrolase-like_dom_sf"/>
</dbReference>
<evidence type="ECO:0000256" key="14">
    <source>
        <dbReference type="ARBA" id="ARBA00030634"/>
    </source>
</evidence>
<dbReference type="InterPro" id="IPR003563">
    <property type="entry name" value="8ODP"/>
</dbReference>
<evidence type="ECO:0000256" key="10">
    <source>
        <dbReference type="ARBA" id="ARBA00024596"/>
    </source>
</evidence>
<dbReference type="CDD" id="cd03427">
    <property type="entry name" value="NUDIX_MTH1_Nudt1"/>
    <property type="match status" value="1"/>
</dbReference>
<evidence type="ECO:0000313" key="23">
    <source>
        <dbReference type="EMBL" id="KKQ91921.1"/>
    </source>
</evidence>
<name>A0A0G0PRB5_9BACT</name>
<dbReference type="AlphaFoldDB" id="A0A0G0PRB5"/>
<evidence type="ECO:0000256" key="6">
    <source>
        <dbReference type="ARBA" id="ARBA00022842"/>
    </source>
</evidence>
<evidence type="ECO:0000256" key="11">
    <source>
        <dbReference type="ARBA" id="ARBA00026103"/>
    </source>
</evidence>
<dbReference type="Gene3D" id="3.90.79.10">
    <property type="entry name" value="Nucleoside Triphosphate Pyrophosphohydrolase"/>
    <property type="match status" value="1"/>
</dbReference>
<evidence type="ECO:0000256" key="2">
    <source>
        <dbReference type="ARBA" id="ARBA00005582"/>
    </source>
</evidence>
<evidence type="ECO:0000256" key="4">
    <source>
        <dbReference type="ARBA" id="ARBA00022723"/>
    </source>
</evidence>
<evidence type="ECO:0000256" key="9">
    <source>
        <dbReference type="ARBA" id="ARBA00024486"/>
    </source>
</evidence>
<dbReference type="PROSITE" id="PS51462">
    <property type="entry name" value="NUDIX"/>
    <property type="match status" value="1"/>
</dbReference>
<evidence type="ECO:0000256" key="17">
    <source>
        <dbReference type="ARBA" id="ARBA00032071"/>
    </source>
</evidence>
<dbReference type="STRING" id="1618572.UT17_C0004G0269"/>
<evidence type="ECO:0000256" key="16">
    <source>
        <dbReference type="ARBA" id="ARBA00031927"/>
    </source>
</evidence>
<comment type="catalytic activity">
    <reaction evidence="20">
        <text>N(6)-methyl-dATP + H2O = N(6)-methyl-dAMP + diphosphate + H(+)</text>
        <dbReference type="Rhea" id="RHEA:67604"/>
        <dbReference type="ChEBI" id="CHEBI:15377"/>
        <dbReference type="ChEBI" id="CHEBI:15378"/>
        <dbReference type="ChEBI" id="CHEBI:33019"/>
        <dbReference type="ChEBI" id="CHEBI:169976"/>
        <dbReference type="ChEBI" id="CHEBI:172872"/>
    </reaction>
    <physiologicalReaction direction="left-to-right" evidence="20">
        <dbReference type="Rhea" id="RHEA:67605"/>
    </physiologicalReaction>
</comment>
<evidence type="ECO:0000256" key="19">
    <source>
        <dbReference type="ARBA" id="ARBA00048894"/>
    </source>
</evidence>
<comment type="subunit">
    <text evidence="3">Monomer.</text>
</comment>
<evidence type="ECO:0000256" key="12">
    <source>
        <dbReference type="ARBA" id="ARBA00026218"/>
    </source>
</evidence>
<comment type="caution">
    <text evidence="23">The sequence shown here is derived from an EMBL/GenBank/DDBJ whole genome shotgun (WGS) entry which is preliminary data.</text>
</comment>
<sequence>MDNNKKFTEIKSEHLNNPLRQATLIFLVKDGLVLLAMKKRGFAEGKWNGSGGKPKPEDKTIEATARREMFEETMVSPKKLKRVAVLNFFFLKKQDWNQQVIVFITNEWTGIPRETEEMSPRWFKINEIPYEEMWEDDALWLPKVLNGKIVEGNFLFDENQKMQEYEVTEVA</sequence>
<organism evidence="23 24">
    <name type="scientific">Candidatus Woesebacteria bacterium GW2011_GWB1_39_10</name>
    <dbReference type="NCBI Taxonomy" id="1618572"/>
    <lineage>
        <taxon>Bacteria</taxon>
        <taxon>Candidatus Woeseibacteriota</taxon>
    </lineage>
</organism>
<dbReference type="PANTHER" id="PTHR43758:SF2">
    <property type="entry name" value="OXIDIZED PURINE NUCLEOSIDE TRIPHOSPHATE HYDROLASE"/>
    <property type="match status" value="1"/>
</dbReference>
<evidence type="ECO:0000256" key="21">
    <source>
        <dbReference type="ARBA" id="ARBA00053094"/>
    </source>
</evidence>
<evidence type="ECO:0000256" key="15">
    <source>
        <dbReference type="ARBA" id="ARBA00030682"/>
    </source>
</evidence>
<dbReference type="EC" id="3.6.1.56" evidence="11"/>
<evidence type="ECO:0000256" key="18">
    <source>
        <dbReference type="ARBA" id="ARBA00048002"/>
    </source>
</evidence>
<evidence type="ECO:0000256" key="1">
    <source>
        <dbReference type="ARBA" id="ARBA00001946"/>
    </source>
</evidence>
<comment type="catalytic activity">
    <reaction evidence="18">
        <text>N(6)-methyl-ATP + H2O = N(6)-methyl-AMP + diphosphate + H(+)</text>
        <dbReference type="Rhea" id="RHEA:67608"/>
        <dbReference type="ChEBI" id="CHEBI:15377"/>
        <dbReference type="ChEBI" id="CHEBI:15378"/>
        <dbReference type="ChEBI" id="CHEBI:33019"/>
        <dbReference type="ChEBI" id="CHEBI:144842"/>
        <dbReference type="ChEBI" id="CHEBI:172873"/>
    </reaction>
    <physiologicalReaction direction="left-to-right" evidence="18">
        <dbReference type="Rhea" id="RHEA:67609"/>
    </physiologicalReaction>
</comment>
<dbReference type="GO" id="GO:0005737">
    <property type="term" value="C:cytoplasm"/>
    <property type="evidence" value="ECO:0007669"/>
    <property type="project" value="TreeGrafter"/>
</dbReference>
<dbReference type="PRINTS" id="PR01403">
    <property type="entry name" value="8OXTPHPHTASE"/>
</dbReference>
<dbReference type="SUPFAM" id="SSF55811">
    <property type="entry name" value="Nudix"/>
    <property type="match status" value="1"/>
</dbReference>
<dbReference type="GO" id="GO:0008413">
    <property type="term" value="F:8-oxo-7,8-dihydroguanosine triphosphate pyrophosphatase activity"/>
    <property type="evidence" value="ECO:0007669"/>
    <property type="project" value="InterPro"/>
</dbReference>
<comment type="similarity">
    <text evidence="2">Belongs to the Nudix hydrolase family.</text>
</comment>
<evidence type="ECO:0000256" key="5">
    <source>
        <dbReference type="ARBA" id="ARBA00022801"/>
    </source>
</evidence>
<evidence type="ECO:0000256" key="3">
    <source>
        <dbReference type="ARBA" id="ARBA00011245"/>
    </source>
</evidence>
<evidence type="ECO:0000259" key="22">
    <source>
        <dbReference type="PROSITE" id="PS51462"/>
    </source>
</evidence>
<dbReference type="GO" id="GO:0042262">
    <property type="term" value="P:DNA protection"/>
    <property type="evidence" value="ECO:0007669"/>
    <property type="project" value="InterPro"/>
</dbReference>
<keyword evidence="5" id="KW-0378">Hydrolase</keyword>
<comment type="catalytic activity">
    <reaction evidence="9">
        <text>8-oxo-dGTP + H2O = 8-oxo-dGMP + diphosphate + H(+)</text>
        <dbReference type="Rhea" id="RHEA:31575"/>
        <dbReference type="ChEBI" id="CHEBI:15377"/>
        <dbReference type="ChEBI" id="CHEBI:15378"/>
        <dbReference type="ChEBI" id="CHEBI:33019"/>
        <dbReference type="ChEBI" id="CHEBI:63224"/>
        <dbReference type="ChEBI" id="CHEBI:77896"/>
    </reaction>
    <physiologicalReaction direction="left-to-right" evidence="9">
        <dbReference type="Rhea" id="RHEA:31576"/>
    </physiologicalReaction>
</comment>
<evidence type="ECO:0000256" key="8">
    <source>
        <dbReference type="ARBA" id="ARBA00024459"/>
    </source>
</evidence>
<comment type="cofactor">
    <cofactor evidence="1">
        <name>Mg(2+)</name>
        <dbReference type="ChEBI" id="CHEBI:18420"/>
    </cofactor>
</comment>
<accession>A0A0G0PRB5</accession>